<dbReference type="EMBL" id="JAHKSW010000026">
    <property type="protein sequence ID" value="KAG7316036.1"/>
    <property type="molecule type" value="Genomic_DNA"/>
</dbReference>
<organism evidence="1 2">
    <name type="scientific">Hemibagrus wyckioides</name>
    <dbReference type="NCBI Taxonomy" id="337641"/>
    <lineage>
        <taxon>Eukaryota</taxon>
        <taxon>Metazoa</taxon>
        <taxon>Chordata</taxon>
        <taxon>Craniata</taxon>
        <taxon>Vertebrata</taxon>
        <taxon>Euteleostomi</taxon>
        <taxon>Actinopterygii</taxon>
        <taxon>Neopterygii</taxon>
        <taxon>Teleostei</taxon>
        <taxon>Ostariophysi</taxon>
        <taxon>Siluriformes</taxon>
        <taxon>Bagridae</taxon>
        <taxon>Hemibagrus</taxon>
    </lineage>
</organism>
<dbReference type="AlphaFoldDB" id="A0A9D3N4R6"/>
<proteinExistence type="predicted"/>
<name>A0A9D3N4R6_9TELE</name>
<protein>
    <submittedName>
        <fullName evidence="1">Uncharacterized protein</fullName>
    </submittedName>
</protein>
<gene>
    <name evidence="1" type="ORF">KOW79_020902</name>
</gene>
<evidence type="ECO:0000313" key="2">
    <source>
        <dbReference type="Proteomes" id="UP000824219"/>
    </source>
</evidence>
<comment type="caution">
    <text evidence="1">The sequence shown here is derived from an EMBL/GenBank/DDBJ whole genome shotgun (WGS) entry which is preliminary data.</text>
</comment>
<keyword evidence="2" id="KW-1185">Reference proteome</keyword>
<dbReference type="Proteomes" id="UP000824219">
    <property type="component" value="Linkage Group LG26"/>
</dbReference>
<accession>A0A9D3N4R6</accession>
<evidence type="ECO:0000313" key="1">
    <source>
        <dbReference type="EMBL" id="KAG7316036.1"/>
    </source>
</evidence>
<sequence length="91" mass="9202">MARVKPGSFSVPAERRPHGTAVGTLPVVQIALLLSSCPGWGGAGWGVVGDAEQSVRGPLRPPSPAHPGLSASSLSCTVAMDTMATASLSFF</sequence>
<reference evidence="1 2" key="1">
    <citation type="submission" date="2021-06" db="EMBL/GenBank/DDBJ databases">
        <title>Chromosome-level genome assembly of the red-tail catfish (Hemibagrus wyckioides).</title>
        <authorList>
            <person name="Shao F."/>
        </authorList>
    </citation>
    <scope>NUCLEOTIDE SEQUENCE [LARGE SCALE GENOMIC DNA]</scope>
    <source>
        <strain evidence="1">EC202008001</strain>
        <tissue evidence="1">Blood</tissue>
    </source>
</reference>